<dbReference type="Proteomes" id="UP001058074">
    <property type="component" value="Unassembled WGS sequence"/>
</dbReference>
<sequence>MNTGNIINYINERADLYQEVLNESKKIVNQINSKVKYPLDIYGDEPYVKIEVEGLDKKIVINPVKVKAIAEITNCTIDEAIIMLIEKELKFEEEQI</sequence>
<evidence type="ECO:0000313" key="2">
    <source>
        <dbReference type="Proteomes" id="UP001058074"/>
    </source>
</evidence>
<comment type="caution">
    <text evidence="1">The sequence shown here is derived from an EMBL/GenBank/DDBJ whole genome shotgun (WGS) entry which is preliminary data.</text>
</comment>
<evidence type="ECO:0000313" key="1">
    <source>
        <dbReference type="EMBL" id="GKX64970.1"/>
    </source>
</evidence>
<accession>A0ACB5R7B9</accession>
<organism evidence="1 2">
    <name type="scientific">Inconstantimicrobium mannanitabidum</name>
    <dbReference type="NCBI Taxonomy" id="1604901"/>
    <lineage>
        <taxon>Bacteria</taxon>
        <taxon>Bacillati</taxon>
        <taxon>Bacillota</taxon>
        <taxon>Clostridia</taxon>
        <taxon>Eubacteriales</taxon>
        <taxon>Clostridiaceae</taxon>
        <taxon>Inconstantimicrobium</taxon>
    </lineage>
</organism>
<name>A0ACB5R7B9_9CLOT</name>
<keyword evidence="2" id="KW-1185">Reference proteome</keyword>
<protein>
    <submittedName>
        <fullName evidence="1">Uncharacterized protein</fullName>
    </submittedName>
</protein>
<gene>
    <name evidence="1" type="ORF">rsdtw13_02280</name>
</gene>
<proteinExistence type="predicted"/>
<dbReference type="EMBL" id="BROD01000001">
    <property type="protein sequence ID" value="GKX64970.1"/>
    <property type="molecule type" value="Genomic_DNA"/>
</dbReference>
<reference evidence="1" key="1">
    <citation type="journal article" date="2025" name="Int. J. Syst. Evol. Microbiol.">
        <title>Inconstantimicrobium mannanitabidum sp. nov., a novel member of the family Clostridiaceae isolated from anoxic soil under the treatment of reductive soil disinfestation.</title>
        <authorList>
            <person name="Ueki A."/>
            <person name="Tonouchi A."/>
            <person name="Honma S."/>
            <person name="Kaku N."/>
            <person name="Ueki K."/>
        </authorList>
    </citation>
    <scope>NUCLEOTIDE SEQUENCE</scope>
    <source>
        <strain evidence="1">TW13</strain>
    </source>
</reference>